<keyword evidence="1" id="KW-0472">Membrane</keyword>
<proteinExistence type="predicted"/>
<keyword evidence="3" id="KW-1185">Reference proteome</keyword>
<accession>A0ABD5Z772</accession>
<gene>
    <name evidence="2" type="ORF">ACFQJ9_16630</name>
</gene>
<dbReference type="Proteomes" id="UP001596447">
    <property type="component" value="Unassembled WGS sequence"/>
</dbReference>
<keyword evidence="1" id="KW-1133">Transmembrane helix</keyword>
<protein>
    <recommendedName>
        <fullName evidence="4">Major facilitator superfamily (MFS) profile domain-containing protein</fullName>
    </recommendedName>
</protein>
<evidence type="ECO:0000313" key="2">
    <source>
        <dbReference type="EMBL" id="MFC7201011.1"/>
    </source>
</evidence>
<evidence type="ECO:0000256" key="1">
    <source>
        <dbReference type="SAM" id="Phobius"/>
    </source>
</evidence>
<dbReference type="EMBL" id="JBHTAR010000011">
    <property type="protein sequence ID" value="MFC7201011.1"/>
    <property type="molecule type" value="Genomic_DNA"/>
</dbReference>
<reference evidence="2 3" key="1">
    <citation type="journal article" date="2019" name="Int. J. Syst. Evol. Microbiol.">
        <title>The Global Catalogue of Microorganisms (GCM) 10K type strain sequencing project: providing services to taxonomists for standard genome sequencing and annotation.</title>
        <authorList>
            <consortium name="The Broad Institute Genomics Platform"/>
            <consortium name="The Broad Institute Genome Sequencing Center for Infectious Disease"/>
            <person name="Wu L."/>
            <person name="Ma J."/>
        </authorList>
    </citation>
    <scope>NUCLEOTIDE SEQUENCE [LARGE SCALE GENOMIC DNA]</scope>
    <source>
        <strain evidence="2 3">XZGYJ-43</strain>
    </source>
</reference>
<evidence type="ECO:0008006" key="4">
    <source>
        <dbReference type="Google" id="ProtNLM"/>
    </source>
</evidence>
<name>A0ABD5Z772_9EURY</name>
<dbReference type="RefSeq" id="WP_279527770.1">
    <property type="nucleotide sequence ID" value="NZ_CP122312.1"/>
</dbReference>
<evidence type="ECO:0000313" key="3">
    <source>
        <dbReference type="Proteomes" id="UP001596447"/>
    </source>
</evidence>
<organism evidence="2 3">
    <name type="scientific">Halospeciosus flavus</name>
    <dbReference type="NCBI Taxonomy" id="3032283"/>
    <lineage>
        <taxon>Archaea</taxon>
        <taxon>Methanobacteriati</taxon>
        <taxon>Methanobacteriota</taxon>
        <taxon>Stenosarchaea group</taxon>
        <taxon>Halobacteria</taxon>
        <taxon>Halobacteriales</taxon>
        <taxon>Halobacteriaceae</taxon>
        <taxon>Halospeciosus</taxon>
    </lineage>
</organism>
<feature type="transmembrane region" description="Helical" evidence="1">
    <location>
        <begin position="7"/>
        <end position="30"/>
    </location>
</feature>
<sequence>MHERTRLVGGITAAILAVLAGVGSVGVGLLGEPFGVVLPLVGAAFVFGAVCAYLVWG</sequence>
<feature type="transmembrane region" description="Helical" evidence="1">
    <location>
        <begin position="36"/>
        <end position="56"/>
    </location>
</feature>
<comment type="caution">
    <text evidence="2">The sequence shown here is derived from an EMBL/GenBank/DDBJ whole genome shotgun (WGS) entry which is preliminary data.</text>
</comment>
<dbReference type="AlphaFoldDB" id="A0ABD5Z772"/>
<keyword evidence="1" id="KW-0812">Transmembrane</keyword>